<evidence type="ECO:0000256" key="1">
    <source>
        <dbReference type="ARBA" id="ARBA00001911"/>
    </source>
</evidence>
<dbReference type="NCBIfam" id="TIGR01357">
    <property type="entry name" value="aroB"/>
    <property type="match status" value="1"/>
</dbReference>
<name>A0ABP7QP21_9SPHI</name>
<keyword evidence="4" id="KW-0479">Metal-binding</keyword>
<dbReference type="EMBL" id="BAAAZC010000029">
    <property type="protein sequence ID" value="GAA3985432.1"/>
    <property type="molecule type" value="Genomic_DNA"/>
</dbReference>
<dbReference type="Gene3D" id="1.20.1090.10">
    <property type="entry name" value="Dehydroquinate synthase-like - alpha domain"/>
    <property type="match status" value="1"/>
</dbReference>
<dbReference type="PANTHER" id="PTHR43622:SF1">
    <property type="entry name" value="3-DEHYDROQUINATE SYNTHASE"/>
    <property type="match status" value="1"/>
</dbReference>
<organism evidence="13 14">
    <name type="scientific">Mucilaginibacter dorajii</name>
    <dbReference type="NCBI Taxonomy" id="692994"/>
    <lineage>
        <taxon>Bacteria</taxon>
        <taxon>Pseudomonadati</taxon>
        <taxon>Bacteroidota</taxon>
        <taxon>Sphingobacteriia</taxon>
        <taxon>Sphingobacteriales</taxon>
        <taxon>Sphingobacteriaceae</taxon>
        <taxon>Mucilaginibacter</taxon>
    </lineage>
</organism>
<comment type="cofactor">
    <cofactor evidence="2">
        <name>Co(2+)</name>
        <dbReference type="ChEBI" id="CHEBI:48828"/>
    </cofactor>
</comment>
<evidence type="ECO:0000313" key="13">
    <source>
        <dbReference type="EMBL" id="GAA3985432.1"/>
    </source>
</evidence>
<dbReference type="Pfam" id="PF24621">
    <property type="entry name" value="DHQS_C"/>
    <property type="match status" value="1"/>
</dbReference>
<dbReference type="InterPro" id="IPR030960">
    <property type="entry name" value="DHQS/DOIS_N"/>
</dbReference>
<dbReference type="InterPro" id="IPR050071">
    <property type="entry name" value="Dehydroquinate_synthase"/>
</dbReference>
<evidence type="ECO:0000256" key="3">
    <source>
        <dbReference type="ARBA" id="ARBA00003485"/>
    </source>
</evidence>
<evidence type="ECO:0000256" key="5">
    <source>
        <dbReference type="ARBA" id="ARBA00022741"/>
    </source>
</evidence>
<keyword evidence="8" id="KW-0456">Lyase</keyword>
<dbReference type="Pfam" id="PF01761">
    <property type="entry name" value="DHQ_synthase"/>
    <property type="match status" value="1"/>
</dbReference>
<sequence>MNTIQSDNYPVFFENSIDELVKFIEQGHYSRFFILTDENTAEHCLPLVKSKVEHLDNFDIIEINAGEESKDIDFCIGVWRMLIDFGADRKSLLVNLGGGVISDLGGFAASTFKRGIDFVHVPTTLLSQVDASVGGKTGIDINSIKNIIGTFTQPKAVFINLGFLETLPPRQILSGLAEMLKHGLIQDAAYWHQLKASDLTIPSAQLVHRSVEIKNKITIEDPHEKGIRKALNFGHTIGHAVETDSLINDKDPLSHGEAIAIGMICESYLAHKKTGLPAEELQEITETLNKLYPRYTIKQSDFDTLLEIMKKDKKNQNGNINCTLLTNIGQCNIDNNCTEAELCDSLLYYINL</sequence>
<dbReference type="CDD" id="cd08195">
    <property type="entry name" value="DHQS"/>
    <property type="match status" value="1"/>
</dbReference>
<keyword evidence="9" id="KW-0170">Cobalt</keyword>
<proteinExistence type="predicted"/>
<evidence type="ECO:0000256" key="8">
    <source>
        <dbReference type="ARBA" id="ARBA00023239"/>
    </source>
</evidence>
<feature type="domain" description="3-dehydroquinate synthase N-terminal" evidence="11">
    <location>
        <begin position="61"/>
        <end position="172"/>
    </location>
</feature>
<evidence type="ECO:0000256" key="10">
    <source>
        <dbReference type="NCBIfam" id="TIGR01357"/>
    </source>
</evidence>
<evidence type="ECO:0000256" key="4">
    <source>
        <dbReference type="ARBA" id="ARBA00022723"/>
    </source>
</evidence>
<comment type="function">
    <text evidence="3">Catalyzes the conversion of 3-deoxy-D-arabino-heptulosonate 7-phosphate (DAHP) to dehydroquinate (DHQ).</text>
</comment>
<evidence type="ECO:0000256" key="9">
    <source>
        <dbReference type="ARBA" id="ARBA00023285"/>
    </source>
</evidence>
<reference evidence="14" key="1">
    <citation type="journal article" date="2019" name="Int. J. Syst. Evol. Microbiol.">
        <title>The Global Catalogue of Microorganisms (GCM) 10K type strain sequencing project: providing services to taxonomists for standard genome sequencing and annotation.</title>
        <authorList>
            <consortium name="The Broad Institute Genomics Platform"/>
            <consortium name="The Broad Institute Genome Sequencing Center for Infectious Disease"/>
            <person name="Wu L."/>
            <person name="Ma J."/>
        </authorList>
    </citation>
    <scope>NUCLEOTIDE SEQUENCE [LARGE SCALE GENOMIC DNA]</scope>
    <source>
        <strain evidence="14">JCM 16601</strain>
    </source>
</reference>
<comment type="caution">
    <text evidence="13">The sequence shown here is derived from an EMBL/GenBank/DDBJ whole genome shotgun (WGS) entry which is preliminary data.</text>
</comment>
<protein>
    <recommendedName>
        <fullName evidence="10">3-dehydroquinate synthase</fullName>
        <ecNumber evidence="10">4.2.3.4</ecNumber>
    </recommendedName>
</protein>
<dbReference type="PANTHER" id="PTHR43622">
    <property type="entry name" value="3-DEHYDROQUINATE SYNTHASE"/>
    <property type="match status" value="1"/>
</dbReference>
<evidence type="ECO:0000259" key="11">
    <source>
        <dbReference type="Pfam" id="PF01761"/>
    </source>
</evidence>
<dbReference type="Proteomes" id="UP001500742">
    <property type="component" value="Unassembled WGS sequence"/>
</dbReference>
<keyword evidence="14" id="KW-1185">Reference proteome</keyword>
<dbReference type="Gene3D" id="3.40.50.1970">
    <property type="match status" value="1"/>
</dbReference>
<dbReference type="EC" id="4.2.3.4" evidence="10"/>
<evidence type="ECO:0000256" key="7">
    <source>
        <dbReference type="ARBA" id="ARBA00023027"/>
    </source>
</evidence>
<dbReference type="InterPro" id="IPR016037">
    <property type="entry name" value="DHQ_synth_AroB"/>
</dbReference>
<comment type="cofactor">
    <cofactor evidence="1">
        <name>NAD(+)</name>
        <dbReference type="ChEBI" id="CHEBI:57540"/>
    </cofactor>
</comment>
<dbReference type="SUPFAM" id="SSF56796">
    <property type="entry name" value="Dehydroquinate synthase-like"/>
    <property type="match status" value="1"/>
</dbReference>
<feature type="domain" description="3-dehydroquinate synthase C-terminal" evidence="12">
    <location>
        <begin position="175"/>
        <end position="315"/>
    </location>
</feature>
<evidence type="ECO:0000256" key="6">
    <source>
        <dbReference type="ARBA" id="ARBA00022833"/>
    </source>
</evidence>
<evidence type="ECO:0000313" key="14">
    <source>
        <dbReference type="Proteomes" id="UP001500742"/>
    </source>
</evidence>
<dbReference type="PIRSF" id="PIRSF001455">
    <property type="entry name" value="DHQ_synth"/>
    <property type="match status" value="1"/>
</dbReference>
<keyword evidence="5" id="KW-0547">Nucleotide-binding</keyword>
<keyword evidence="7" id="KW-0520">NAD</keyword>
<dbReference type="InterPro" id="IPR030963">
    <property type="entry name" value="DHQ_synth_fam"/>
</dbReference>
<evidence type="ECO:0000259" key="12">
    <source>
        <dbReference type="Pfam" id="PF24621"/>
    </source>
</evidence>
<keyword evidence="6" id="KW-0862">Zinc</keyword>
<accession>A0ABP7QP21</accession>
<gene>
    <name evidence="13" type="primary">aroB</name>
    <name evidence="13" type="ORF">GCM10022210_41940</name>
</gene>
<dbReference type="InterPro" id="IPR056179">
    <property type="entry name" value="DHQS_C"/>
</dbReference>
<dbReference type="RefSeq" id="WP_259089212.1">
    <property type="nucleotide sequence ID" value="NZ_BAAAZC010000029.1"/>
</dbReference>
<evidence type="ECO:0000256" key="2">
    <source>
        <dbReference type="ARBA" id="ARBA00001941"/>
    </source>
</evidence>